<sequence length="83" mass="9245">MEYPIGCCNESTGCSRYRRRRRNGKVVSSAQPPGICPPTCHSRKRLRSGVPPGPWPPTDAHVGRPREPTRGRNFFPGSQTCHT</sequence>
<gene>
    <name evidence="2" type="ORF">H6P81_002241</name>
</gene>
<accession>A0AAV7F9H1</accession>
<evidence type="ECO:0000313" key="3">
    <source>
        <dbReference type="Proteomes" id="UP000825729"/>
    </source>
</evidence>
<evidence type="ECO:0000256" key="1">
    <source>
        <dbReference type="SAM" id="MobiDB-lite"/>
    </source>
</evidence>
<reference evidence="2 3" key="1">
    <citation type="submission" date="2021-07" db="EMBL/GenBank/DDBJ databases">
        <title>The Aristolochia fimbriata genome: insights into angiosperm evolution, floral development and chemical biosynthesis.</title>
        <authorList>
            <person name="Jiao Y."/>
        </authorList>
    </citation>
    <scope>NUCLEOTIDE SEQUENCE [LARGE SCALE GENOMIC DNA]</scope>
    <source>
        <strain evidence="2">IBCAS-2021</strain>
        <tissue evidence="2">Leaf</tissue>
    </source>
</reference>
<proteinExistence type="predicted"/>
<organism evidence="2 3">
    <name type="scientific">Aristolochia fimbriata</name>
    <name type="common">White veined hardy Dutchman's pipe vine</name>
    <dbReference type="NCBI Taxonomy" id="158543"/>
    <lineage>
        <taxon>Eukaryota</taxon>
        <taxon>Viridiplantae</taxon>
        <taxon>Streptophyta</taxon>
        <taxon>Embryophyta</taxon>
        <taxon>Tracheophyta</taxon>
        <taxon>Spermatophyta</taxon>
        <taxon>Magnoliopsida</taxon>
        <taxon>Magnoliidae</taxon>
        <taxon>Piperales</taxon>
        <taxon>Aristolochiaceae</taxon>
        <taxon>Aristolochia</taxon>
    </lineage>
</organism>
<feature type="compositionally biased region" description="Basic and acidic residues" evidence="1">
    <location>
        <begin position="61"/>
        <end position="70"/>
    </location>
</feature>
<feature type="region of interest" description="Disordered" evidence="1">
    <location>
        <begin position="25"/>
        <end position="83"/>
    </location>
</feature>
<dbReference type="EMBL" id="JAINDJ010000002">
    <property type="protein sequence ID" value="KAG9457733.1"/>
    <property type="molecule type" value="Genomic_DNA"/>
</dbReference>
<dbReference type="AlphaFoldDB" id="A0AAV7F9H1"/>
<dbReference type="Proteomes" id="UP000825729">
    <property type="component" value="Unassembled WGS sequence"/>
</dbReference>
<comment type="caution">
    <text evidence="2">The sequence shown here is derived from an EMBL/GenBank/DDBJ whole genome shotgun (WGS) entry which is preliminary data.</text>
</comment>
<keyword evidence="3" id="KW-1185">Reference proteome</keyword>
<evidence type="ECO:0000313" key="2">
    <source>
        <dbReference type="EMBL" id="KAG9457733.1"/>
    </source>
</evidence>
<protein>
    <submittedName>
        <fullName evidence="2">Uncharacterized protein</fullName>
    </submittedName>
</protein>
<name>A0AAV7F9H1_ARIFI</name>